<dbReference type="Pfam" id="PF14703">
    <property type="entry name" value="PHM7_cyt"/>
    <property type="match status" value="2"/>
</dbReference>
<evidence type="ECO:0000256" key="6">
    <source>
        <dbReference type="ARBA" id="ARBA00023136"/>
    </source>
</evidence>
<dbReference type="EMBL" id="CAADRA010005557">
    <property type="protein sequence ID" value="VFT91120.1"/>
    <property type="molecule type" value="Genomic_DNA"/>
</dbReference>
<comment type="similarity">
    <text evidence="2">Belongs to the CSC1 (TC 1.A.17) family.</text>
</comment>
<dbReference type="InterPro" id="IPR045122">
    <property type="entry name" value="Csc1-like"/>
</dbReference>
<protein>
    <submittedName>
        <fullName evidence="12">Aste57867_14295 protein</fullName>
    </submittedName>
</protein>
<keyword evidence="4 7" id="KW-0812">Transmembrane</keyword>
<dbReference type="GO" id="GO:0005886">
    <property type="term" value="C:plasma membrane"/>
    <property type="evidence" value="ECO:0007669"/>
    <property type="project" value="TreeGrafter"/>
</dbReference>
<reference evidence="12 13" key="1">
    <citation type="submission" date="2019-03" db="EMBL/GenBank/DDBJ databases">
        <authorList>
            <person name="Gaulin E."/>
            <person name="Dumas B."/>
        </authorList>
    </citation>
    <scope>NUCLEOTIDE SEQUENCE [LARGE SCALE GENOMIC DNA]</scope>
    <source>
        <strain evidence="12">CBS 568.67</strain>
    </source>
</reference>
<evidence type="ECO:0000256" key="5">
    <source>
        <dbReference type="ARBA" id="ARBA00022989"/>
    </source>
</evidence>
<evidence type="ECO:0000313" key="11">
    <source>
        <dbReference type="EMBL" id="KAF0694855.1"/>
    </source>
</evidence>
<evidence type="ECO:0000313" key="13">
    <source>
        <dbReference type="Proteomes" id="UP000332933"/>
    </source>
</evidence>
<dbReference type="EMBL" id="VJMH01005536">
    <property type="protein sequence ID" value="KAF0694855.1"/>
    <property type="molecule type" value="Genomic_DNA"/>
</dbReference>
<feature type="transmembrane region" description="Helical" evidence="7">
    <location>
        <begin position="625"/>
        <end position="650"/>
    </location>
</feature>
<evidence type="ECO:0000256" key="4">
    <source>
        <dbReference type="ARBA" id="ARBA00022692"/>
    </source>
</evidence>
<evidence type="ECO:0000256" key="2">
    <source>
        <dbReference type="ARBA" id="ARBA00007779"/>
    </source>
</evidence>
<keyword evidence="6 7" id="KW-0472">Membrane</keyword>
<dbReference type="Pfam" id="PF13967">
    <property type="entry name" value="RSN1_TM"/>
    <property type="match status" value="1"/>
</dbReference>
<dbReference type="PANTHER" id="PTHR13018:SF5">
    <property type="entry name" value="RE44586P"/>
    <property type="match status" value="1"/>
</dbReference>
<name>A0A485L132_9STRA</name>
<feature type="transmembrane region" description="Helical" evidence="7">
    <location>
        <begin position="682"/>
        <end position="702"/>
    </location>
</feature>
<dbReference type="InterPro" id="IPR032880">
    <property type="entry name" value="CSC1/OSCA1-like_N"/>
</dbReference>
<gene>
    <name evidence="12" type="primary">Aste57867_14295</name>
    <name evidence="11" type="ORF">As57867_014243</name>
    <name evidence="12" type="ORF">ASTE57867_14295</name>
</gene>
<dbReference type="Pfam" id="PF02714">
    <property type="entry name" value="RSN1_7TM"/>
    <property type="match status" value="1"/>
</dbReference>
<organism evidence="12 13">
    <name type="scientific">Aphanomyces stellatus</name>
    <dbReference type="NCBI Taxonomy" id="120398"/>
    <lineage>
        <taxon>Eukaryota</taxon>
        <taxon>Sar</taxon>
        <taxon>Stramenopiles</taxon>
        <taxon>Oomycota</taxon>
        <taxon>Saprolegniomycetes</taxon>
        <taxon>Saprolegniales</taxon>
        <taxon>Verrucalvaceae</taxon>
        <taxon>Aphanomyces</taxon>
    </lineage>
</organism>
<dbReference type="OrthoDB" id="1689567at2759"/>
<feature type="transmembrane region" description="Helical" evidence="7">
    <location>
        <begin position="714"/>
        <end position="736"/>
    </location>
</feature>
<feature type="domain" description="CSC1/OSCA1-like cytosolic" evidence="10">
    <location>
        <begin position="363"/>
        <end position="407"/>
    </location>
</feature>
<feature type="transmembrane region" description="Helical" evidence="7">
    <location>
        <begin position="473"/>
        <end position="492"/>
    </location>
</feature>
<evidence type="ECO:0000259" key="10">
    <source>
        <dbReference type="Pfam" id="PF14703"/>
    </source>
</evidence>
<comment type="subcellular location">
    <subcellularLocation>
        <location evidence="1">Membrane</location>
        <topology evidence="1">Multi-pass membrane protein</topology>
    </subcellularLocation>
</comment>
<sequence length="815" mass="91022">MSSSSSVPPPSTTDAASLVDSTIDTNPDKAILWSMAIYLSIFVTALLLFEVVRTRLPARFNCRAQDPKQYCPAAQQSYGFLGWIWPLLHISDDETVEFCGLDALVFLRFLRLGRRVALAATLLSAALVPIYATAVADTTSDRSTVDVVTRFAMANMNVKLDPNRMWAPTLAGAAIMVATLILVRQEWQVYVARRHEFLRRDGLQQYTVMIDDLPRRLRTPTALDKYMRALFPDKIDAVVVALECRHVEKQIRRRVAVVTQLERAMLRATMDGRPTKVRVRGARVDAVAHYRRELDALNQSIPAAIGQLKDTQQLLFEQMNDESLEDAAWVATSSRPSSSGQVTMTATMDKPETRHADEMLKCMRPTAFVSFKSLQATQSALQMLQTDSVSEMRMSLAPDPNDLVWRNVGRTLDSRNLWSYLSFVLTTAVVVVWTAVTVATVSLSNIDQLRQKSTTLDALFDDHPWLVVLFKQLAPLGLVLSGAVVSHVFAAITRHEGHASQTQVDAATFAKLVYFHFFHTFVVALCAGSLVSTLQVLTDKPFVVVQVLSQAVPQQASLYISLLLILVGITLVLDLFRLRAALGSLVYHACAPRLTPRDRRSPWLSLTPMTAVVASVDQRGQLPSFFLALLLVLVFCPITPVVSWFGLLVFTAADVVYRRLFFFIVAPNRFTTGVYWPQMYRFIVYALYVAQILLVGMLWIRVSDAKSPNESVRAAYWFAMAPAIFASTFPLITFVVDRHLRRTYPAAAQCLPLVDCCRIDAIRSTNVRLCHDGTVYIQPALLAGRPLASEIYEPMPTIQNTHDDVVGDLYHQVDA</sequence>
<evidence type="ECO:0000256" key="3">
    <source>
        <dbReference type="ARBA" id="ARBA00022448"/>
    </source>
</evidence>
<keyword evidence="5 7" id="KW-1133">Transmembrane helix</keyword>
<dbReference type="PANTHER" id="PTHR13018">
    <property type="entry name" value="PROBABLE MEMBRANE PROTEIN DUF221-RELATED"/>
    <property type="match status" value="1"/>
</dbReference>
<evidence type="ECO:0000313" key="12">
    <source>
        <dbReference type="EMBL" id="VFT91120.1"/>
    </source>
</evidence>
<feature type="domain" description="CSC1/OSCA1-like N-terminal transmembrane" evidence="9">
    <location>
        <begin position="30"/>
        <end position="185"/>
    </location>
</feature>
<feature type="transmembrane region" description="Helical" evidence="7">
    <location>
        <begin position="513"/>
        <end position="536"/>
    </location>
</feature>
<reference evidence="11" key="2">
    <citation type="submission" date="2019-06" db="EMBL/GenBank/DDBJ databases">
        <title>Genomics analysis of Aphanomyces spp. identifies a new class of oomycete effector associated with host adaptation.</title>
        <authorList>
            <person name="Gaulin E."/>
        </authorList>
    </citation>
    <scope>NUCLEOTIDE SEQUENCE</scope>
    <source>
        <strain evidence="11">CBS 578.67</strain>
    </source>
</reference>
<proteinExistence type="inferred from homology"/>
<evidence type="ECO:0000256" key="7">
    <source>
        <dbReference type="SAM" id="Phobius"/>
    </source>
</evidence>
<evidence type="ECO:0000256" key="1">
    <source>
        <dbReference type="ARBA" id="ARBA00004141"/>
    </source>
</evidence>
<dbReference type="InterPro" id="IPR003864">
    <property type="entry name" value="CSC1/OSCA1-like_7TM"/>
</dbReference>
<feature type="transmembrane region" description="Helical" evidence="7">
    <location>
        <begin position="116"/>
        <end position="136"/>
    </location>
</feature>
<dbReference type="InterPro" id="IPR027815">
    <property type="entry name" value="CSC1/OSCA1-like_cyt"/>
</dbReference>
<feature type="transmembrane region" description="Helical" evidence="7">
    <location>
        <begin position="30"/>
        <end position="49"/>
    </location>
</feature>
<dbReference type="AlphaFoldDB" id="A0A485L132"/>
<evidence type="ECO:0000259" key="8">
    <source>
        <dbReference type="Pfam" id="PF02714"/>
    </source>
</evidence>
<feature type="domain" description="CSC1/OSCA1-like cytosolic" evidence="10">
    <location>
        <begin position="205"/>
        <end position="339"/>
    </location>
</feature>
<feature type="domain" description="CSC1/OSCA1-like 7TM region" evidence="8">
    <location>
        <begin position="420"/>
        <end position="698"/>
    </location>
</feature>
<keyword evidence="3" id="KW-0813">Transport</keyword>
<dbReference type="Proteomes" id="UP000332933">
    <property type="component" value="Unassembled WGS sequence"/>
</dbReference>
<feature type="transmembrane region" description="Helical" evidence="7">
    <location>
        <begin position="420"/>
        <end position="443"/>
    </location>
</feature>
<evidence type="ECO:0000259" key="9">
    <source>
        <dbReference type="Pfam" id="PF13967"/>
    </source>
</evidence>
<accession>A0A485L132</accession>
<feature type="transmembrane region" description="Helical" evidence="7">
    <location>
        <begin position="556"/>
        <end position="576"/>
    </location>
</feature>
<dbReference type="GO" id="GO:0005227">
    <property type="term" value="F:calcium-activated cation channel activity"/>
    <property type="evidence" value="ECO:0007669"/>
    <property type="project" value="InterPro"/>
</dbReference>
<keyword evidence="13" id="KW-1185">Reference proteome</keyword>
<feature type="transmembrane region" description="Helical" evidence="7">
    <location>
        <begin position="165"/>
        <end position="183"/>
    </location>
</feature>